<protein>
    <submittedName>
        <fullName evidence="2">Acyl carrier protein, PedN-like protein</fullName>
    </submittedName>
</protein>
<dbReference type="EMBL" id="CP003468">
    <property type="protein sequence ID" value="AGS06833.1"/>
    <property type="molecule type" value="Genomic_DNA"/>
</dbReference>
<evidence type="ECO:0000313" key="2">
    <source>
        <dbReference type="EMBL" id="AGS06833.1"/>
    </source>
</evidence>
<dbReference type="STRING" id="669502.SSDC_00700"/>
<dbReference type="OrthoDB" id="487863at2"/>
<dbReference type="InterPro" id="IPR009081">
    <property type="entry name" value="PP-bd_ACP"/>
</dbReference>
<dbReference type="InterPro" id="IPR036736">
    <property type="entry name" value="ACP-like_sf"/>
</dbReference>
<dbReference type="Pfam" id="PF00550">
    <property type="entry name" value="PP-binding"/>
    <property type="match status" value="1"/>
</dbReference>
<name>S5RPP9_9PROT</name>
<dbReference type="eggNOG" id="COG0236">
    <property type="taxonomic scope" value="Bacteria"/>
</dbReference>
<gene>
    <name evidence="2" type="primary">dipF</name>
    <name evidence="2" type="ORF">SSDC_00700</name>
</gene>
<organism evidence="2 3">
    <name type="scientific">Candidatus Profftella armatura</name>
    <dbReference type="NCBI Taxonomy" id="669502"/>
    <lineage>
        <taxon>Bacteria</taxon>
        <taxon>Pseudomonadati</taxon>
        <taxon>Pseudomonadota</taxon>
        <taxon>Betaproteobacteria</taxon>
        <taxon>Candidatus Profftella</taxon>
    </lineage>
</organism>
<dbReference type="GeneID" id="301553007"/>
<dbReference type="SUPFAM" id="SSF47336">
    <property type="entry name" value="ACP-like"/>
    <property type="match status" value="1"/>
</dbReference>
<reference evidence="2 3" key="1">
    <citation type="journal article" date="2013" name="Curr. Biol.">
        <title>Defensive bacteriome symbiont with a drastically reduced genome.</title>
        <authorList>
            <person name="Nakabachi A."/>
            <person name="Ueoka R."/>
            <person name="Oshima K."/>
            <person name="Teta R."/>
            <person name="Mangoni A."/>
            <person name="Gurgui M."/>
            <person name="Oldham N.J."/>
            <person name="van Echten-Deckert G."/>
            <person name="Okamura K."/>
            <person name="Yamamoto K."/>
            <person name="Inoue H."/>
            <person name="Ohkuma M."/>
            <person name="Hongoh Y."/>
            <person name="Miyagishima S.Y."/>
            <person name="Hattori M."/>
            <person name="Piel J."/>
            <person name="Fukatsu T."/>
        </authorList>
    </citation>
    <scope>NUCLEOTIDE SEQUENCE [LARGE SCALE GENOMIC DNA]</scope>
    <source>
        <strain evidence="2 3">DC</strain>
    </source>
</reference>
<proteinExistence type="predicted"/>
<evidence type="ECO:0000313" key="3">
    <source>
        <dbReference type="Proteomes" id="UP000015216"/>
    </source>
</evidence>
<sequence length="80" mass="9143">MTKNNIFNVIKKNILDTLPKISPHIISYEKKLVDLGANSVDRIEIIIMSMKDLNIKIPLLNFSKVSTIEDLINVFFAKLN</sequence>
<dbReference type="HOGENOM" id="CLU_108696_21_1_4"/>
<keyword evidence="3" id="KW-1185">Reference proteome</keyword>
<evidence type="ECO:0000259" key="1">
    <source>
        <dbReference type="Pfam" id="PF00550"/>
    </source>
</evidence>
<accession>S5RPP9</accession>
<dbReference type="RefSeq" id="WP_020915408.1">
    <property type="nucleotide sequence ID" value="NC_021885.1"/>
</dbReference>
<dbReference type="Proteomes" id="UP000015216">
    <property type="component" value="Chromosome"/>
</dbReference>
<dbReference type="AlphaFoldDB" id="S5RPP9"/>
<feature type="domain" description="Carrier" evidence="1">
    <location>
        <begin position="14"/>
        <end position="73"/>
    </location>
</feature>
<dbReference type="KEGG" id="ssdc:SSDC_00700"/>
<dbReference type="Gene3D" id="1.10.1200.10">
    <property type="entry name" value="ACP-like"/>
    <property type="match status" value="1"/>
</dbReference>